<evidence type="ECO:0000313" key="2">
    <source>
        <dbReference type="Proteomes" id="UP000245793"/>
    </source>
</evidence>
<accession>A0A2U1E3Q0</accession>
<name>A0A2U1E3Q0_9FIRM</name>
<dbReference type="EMBL" id="QEKV01000005">
    <property type="protein sequence ID" value="PVY94329.1"/>
    <property type="molecule type" value="Genomic_DNA"/>
</dbReference>
<evidence type="ECO:0000313" key="1">
    <source>
        <dbReference type="EMBL" id="PVY94329.1"/>
    </source>
</evidence>
<gene>
    <name evidence="1" type="ORF">C7381_10531</name>
</gene>
<dbReference type="AlphaFoldDB" id="A0A2U1E3Q0"/>
<sequence>MSNFLERFESVENIDECIIEMNFYSLTLIYSVESELMNKILELGKDKGGFYETYMNDYAEFLKSIIKFEKDALIESEIQFTLRNASVGNFASLRDEVKYAPQDAFENLVSDLREYTQMKKIDQQVLNEEDFRTSNLVILDLFDSMNDIRDRVYSDNEKILAIIDSYNPKNRHQKN</sequence>
<keyword evidence="2" id="KW-1185">Reference proteome</keyword>
<dbReference type="Proteomes" id="UP000245793">
    <property type="component" value="Unassembled WGS sequence"/>
</dbReference>
<proteinExistence type="predicted"/>
<reference evidence="1 2" key="1">
    <citation type="submission" date="2018-04" db="EMBL/GenBank/DDBJ databases">
        <title>Genomic Encyclopedia of Type Strains, Phase IV (KMG-IV): sequencing the most valuable type-strain genomes for metagenomic binning, comparative biology and taxonomic classification.</title>
        <authorList>
            <person name="Goeker M."/>
        </authorList>
    </citation>
    <scope>NUCLEOTIDE SEQUENCE [LARGE SCALE GENOMIC DNA]</scope>
    <source>
        <strain evidence="1 2">DSM 20705</strain>
    </source>
</reference>
<comment type="caution">
    <text evidence="1">The sequence shown here is derived from an EMBL/GenBank/DDBJ whole genome shotgun (WGS) entry which is preliminary data.</text>
</comment>
<organism evidence="1 2">
    <name type="scientific">Ezakiella coagulans</name>
    <dbReference type="NCBI Taxonomy" id="46507"/>
    <lineage>
        <taxon>Bacteria</taxon>
        <taxon>Bacillati</taxon>
        <taxon>Bacillota</taxon>
        <taxon>Tissierellia</taxon>
        <taxon>Ezakiella</taxon>
    </lineage>
</organism>
<dbReference type="RefSeq" id="WP_116480120.1">
    <property type="nucleotide sequence ID" value="NZ_QEKV01000005.1"/>
</dbReference>
<protein>
    <submittedName>
        <fullName evidence="1">Uncharacterized protein</fullName>
    </submittedName>
</protein>